<evidence type="ECO:0000256" key="4">
    <source>
        <dbReference type="ARBA" id="ARBA00022801"/>
    </source>
</evidence>
<dbReference type="Proteomes" id="UP000515153">
    <property type="component" value="Unplaced"/>
</dbReference>
<dbReference type="HAMAP" id="MF_04110">
    <property type="entry name" value="ENDOLYSIN_T4"/>
    <property type="match status" value="1"/>
</dbReference>
<protein>
    <recommendedName>
        <fullName evidence="10">Glycoside hydrolase family 24 protein</fullName>
    </recommendedName>
</protein>
<dbReference type="GO" id="GO:0009253">
    <property type="term" value="P:peptidoglycan catabolic process"/>
    <property type="evidence" value="ECO:0007669"/>
    <property type="project" value="InterPro"/>
</dbReference>
<dbReference type="KEGG" id="pgri:PgNI_02664"/>
<evidence type="ECO:0000256" key="3">
    <source>
        <dbReference type="ARBA" id="ARBA00022638"/>
    </source>
</evidence>
<organism evidence="8 9">
    <name type="scientific">Pyricularia grisea</name>
    <name type="common">Crabgrass-specific blast fungus</name>
    <name type="synonym">Magnaporthe grisea</name>
    <dbReference type="NCBI Taxonomy" id="148305"/>
    <lineage>
        <taxon>Eukaryota</taxon>
        <taxon>Fungi</taxon>
        <taxon>Dikarya</taxon>
        <taxon>Ascomycota</taxon>
        <taxon>Pezizomycotina</taxon>
        <taxon>Sordariomycetes</taxon>
        <taxon>Sordariomycetidae</taxon>
        <taxon>Magnaporthales</taxon>
        <taxon>Pyriculariaceae</taxon>
        <taxon>Pyricularia</taxon>
    </lineage>
</organism>
<gene>
    <name evidence="9" type="ORF">PgNI_02664</name>
</gene>
<dbReference type="RefSeq" id="XP_030984228.1">
    <property type="nucleotide sequence ID" value="XM_031122725.1"/>
</dbReference>
<evidence type="ECO:0000256" key="1">
    <source>
        <dbReference type="ARBA" id="ARBA00000632"/>
    </source>
</evidence>
<comment type="catalytic activity">
    <reaction evidence="1">
        <text>Hydrolysis of (1-&gt;4)-beta-linkages between N-acetylmuramic acid and N-acetyl-D-glucosamine residues in a peptidoglycan and between N-acetyl-D-glucosamine residues in chitodextrins.</text>
        <dbReference type="EC" id="3.2.1.17"/>
    </reaction>
</comment>
<evidence type="ECO:0000256" key="7">
    <source>
        <dbReference type="SAM" id="SignalP"/>
    </source>
</evidence>
<dbReference type="Pfam" id="PF00959">
    <property type="entry name" value="Phage_lysozyme"/>
    <property type="match status" value="1"/>
</dbReference>
<keyword evidence="3" id="KW-0081">Bacteriolytic enzyme</keyword>
<dbReference type="CDD" id="cd00737">
    <property type="entry name" value="lyz_endolysin_autolysin"/>
    <property type="match status" value="1"/>
</dbReference>
<reference evidence="9" key="2">
    <citation type="submission" date="2019-10" db="EMBL/GenBank/DDBJ databases">
        <authorList>
            <consortium name="NCBI Genome Project"/>
        </authorList>
    </citation>
    <scope>NUCLEOTIDE SEQUENCE</scope>
    <source>
        <strain evidence="9">NI907</strain>
    </source>
</reference>
<keyword evidence="6" id="KW-0326">Glycosidase</keyword>
<feature type="chain" id="PRO_5028289530" description="Glycoside hydrolase family 24 protein" evidence="7">
    <location>
        <begin position="19"/>
        <end position="359"/>
    </location>
</feature>
<keyword evidence="2" id="KW-0929">Antimicrobial</keyword>
<dbReference type="InterPro" id="IPR023347">
    <property type="entry name" value="Lysozyme_dom_sf"/>
</dbReference>
<dbReference type="InterPro" id="IPR034690">
    <property type="entry name" value="Endolysin_T4_type"/>
</dbReference>
<keyword evidence="8" id="KW-1185">Reference proteome</keyword>
<dbReference type="GO" id="GO:0003796">
    <property type="term" value="F:lysozyme activity"/>
    <property type="evidence" value="ECO:0007669"/>
    <property type="project" value="UniProtKB-EC"/>
</dbReference>
<dbReference type="AlphaFoldDB" id="A0A6P8BAL6"/>
<evidence type="ECO:0000256" key="2">
    <source>
        <dbReference type="ARBA" id="ARBA00022529"/>
    </source>
</evidence>
<dbReference type="InterPro" id="IPR051018">
    <property type="entry name" value="Bacteriophage_GH24"/>
</dbReference>
<reference evidence="9" key="1">
    <citation type="journal article" date="2019" name="Mol. Biol. Evol.">
        <title>Blast fungal genomes show frequent chromosomal changes, gene gains and losses, and effector gene turnover.</title>
        <authorList>
            <person name="Gomez Luciano L.B."/>
            <person name="Jason Tsai I."/>
            <person name="Chuma I."/>
            <person name="Tosa Y."/>
            <person name="Chen Y.H."/>
            <person name="Li J.Y."/>
            <person name="Li M.Y."/>
            <person name="Jade Lu M.Y."/>
            <person name="Nakayashiki H."/>
            <person name="Li W.H."/>
        </authorList>
    </citation>
    <scope>NUCLEOTIDE SEQUENCE</scope>
    <source>
        <strain evidence="9">NI907</strain>
    </source>
</reference>
<accession>A0A6P8BAL6</accession>
<keyword evidence="7" id="KW-0732">Signal</keyword>
<dbReference type="GO" id="GO:0031640">
    <property type="term" value="P:killing of cells of another organism"/>
    <property type="evidence" value="ECO:0007669"/>
    <property type="project" value="UniProtKB-KW"/>
</dbReference>
<evidence type="ECO:0000313" key="9">
    <source>
        <dbReference type="RefSeq" id="XP_030984228.1"/>
    </source>
</evidence>
<name>A0A6P8BAL6_PYRGI</name>
<dbReference type="GeneID" id="41957636"/>
<keyword evidence="4" id="KW-0378">Hydrolase</keyword>
<reference evidence="9" key="3">
    <citation type="submission" date="2025-08" db="UniProtKB">
        <authorList>
            <consortium name="RefSeq"/>
        </authorList>
    </citation>
    <scope>IDENTIFICATION</scope>
    <source>
        <strain evidence="9">NI907</strain>
    </source>
</reference>
<dbReference type="InterPro" id="IPR023346">
    <property type="entry name" value="Lysozyme-like_dom_sf"/>
</dbReference>
<dbReference type="PANTHER" id="PTHR38107:SF3">
    <property type="entry name" value="LYSOZYME RRRD-RELATED"/>
    <property type="match status" value="1"/>
</dbReference>
<evidence type="ECO:0000313" key="8">
    <source>
        <dbReference type="Proteomes" id="UP000515153"/>
    </source>
</evidence>
<evidence type="ECO:0000256" key="5">
    <source>
        <dbReference type="ARBA" id="ARBA00023200"/>
    </source>
</evidence>
<keyword evidence="5" id="KW-1035">Host cytoplasm</keyword>
<dbReference type="InterPro" id="IPR033907">
    <property type="entry name" value="Endolysin_autolysin"/>
</dbReference>
<dbReference type="InterPro" id="IPR002196">
    <property type="entry name" value="Glyco_hydro_24"/>
</dbReference>
<dbReference type="GO" id="GO:0042742">
    <property type="term" value="P:defense response to bacterium"/>
    <property type="evidence" value="ECO:0007669"/>
    <property type="project" value="UniProtKB-KW"/>
</dbReference>
<evidence type="ECO:0000256" key="6">
    <source>
        <dbReference type="ARBA" id="ARBA00023295"/>
    </source>
</evidence>
<evidence type="ECO:0008006" key="10">
    <source>
        <dbReference type="Google" id="ProtNLM"/>
    </source>
</evidence>
<dbReference type="OrthoDB" id="5358886at2759"/>
<dbReference type="Gene3D" id="1.10.530.40">
    <property type="match status" value="1"/>
</dbReference>
<dbReference type="GO" id="GO:0016998">
    <property type="term" value="P:cell wall macromolecule catabolic process"/>
    <property type="evidence" value="ECO:0007669"/>
    <property type="project" value="InterPro"/>
</dbReference>
<proteinExistence type="inferred from homology"/>
<sequence>MLLQTITSLSLLAGLAASQQTCALSTTGQQGLCLSTSSCRSSGGTSTPNLCPGTPTDVQCCTYGTCTVPAQANLTGLCVPSTSCTDGTVTRGLCPGDAGITCCTWQSCSAPGGVPGSCVPAEGCAAGGTTTSGLCPGPKGVRCCDYGRCKAEGKDGFCQRRGTCGGTVVSGGGCATGVDCCLSASGGGDVEEECGPPKLNQASLDLVKEFEGWFPDIYLDPVGLPTVGYGHLCSNPTCSEVPYPIPLSVADGEALLQSDLGIARRCLSEDLVDSVVLNPNQYGALVSWVFNMGCGAQKSSTLTARLNAGEDKSVVAREELPRWVYAGGQVLNGLVRRRAAEVVLFDTPAEGVAHPPRPC</sequence>
<dbReference type="PANTHER" id="PTHR38107">
    <property type="match status" value="1"/>
</dbReference>
<dbReference type="SUPFAM" id="SSF53955">
    <property type="entry name" value="Lysozyme-like"/>
    <property type="match status" value="1"/>
</dbReference>
<feature type="signal peptide" evidence="7">
    <location>
        <begin position="1"/>
        <end position="18"/>
    </location>
</feature>